<comment type="caution">
    <text evidence="2">The sequence shown here is derived from an EMBL/GenBank/DDBJ whole genome shotgun (WGS) entry which is preliminary data.</text>
</comment>
<dbReference type="EMBL" id="JBHTCQ010000002">
    <property type="protein sequence ID" value="MFC7406138.1"/>
    <property type="molecule type" value="Genomic_DNA"/>
</dbReference>
<evidence type="ECO:0000313" key="3">
    <source>
        <dbReference type="Proteomes" id="UP001596455"/>
    </source>
</evidence>
<dbReference type="Proteomes" id="UP001596455">
    <property type="component" value="Unassembled WGS sequence"/>
</dbReference>
<protein>
    <submittedName>
        <fullName evidence="2">Uncharacterized protein</fullName>
    </submittedName>
</protein>
<accession>A0ABW2QCB8</accession>
<keyword evidence="3" id="KW-1185">Reference proteome</keyword>
<feature type="region of interest" description="Disordered" evidence="1">
    <location>
        <begin position="1"/>
        <end position="20"/>
    </location>
</feature>
<sequence>MTRATDRAAASPVGNGHARDPRLPLVVVLAQLQLLVYISVLPVSSGPIAEDLDAAAREGGRRGGRSG</sequence>
<reference evidence="3" key="1">
    <citation type="journal article" date="2019" name="Int. J. Syst. Evol. Microbiol.">
        <title>The Global Catalogue of Microorganisms (GCM) 10K type strain sequencing project: providing services to taxonomists for standard genome sequencing and annotation.</title>
        <authorList>
            <consortium name="The Broad Institute Genomics Platform"/>
            <consortium name="The Broad Institute Genome Sequencing Center for Infectious Disease"/>
            <person name="Wu L."/>
            <person name="Ma J."/>
        </authorList>
    </citation>
    <scope>NUCLEOTIDE SEQUENCE [LARGE SCALE GENOMIC DNA]</scope>
    <source>
        <strain evidence="3">JCM 1490</strain>
    </source>
</reference>
<proteinExistence type="predicted"/>
<gene>
    <name evidence="2" type="ORF">ACFQQL_13550</name>
</gene>
<name>A0ABW2QCB8_9MICO</name>
<evidence type="ECO:0000313" key="2">
    <source>
        <dbReference type="EMBL" id="MFC7406138.1"/>
    </source>
</evidence>
<dbReference type="RefSeq" id="WP_382395214.1">
    <property type="nucleotide sequence ID" value="NZ_JBHTCQ010000002.1"/>
</dbReference>
<organism evidence="2 3">
    <name type="scientific">Georgenia alba</name>
    <dbReference type="NCBI Taxonomy" id="2233858"/>
    <lineage>
        <taxon>Bacteria</taxon>
        <taxon>Bacillati</taxon>
        <taxon>Actinomycetota</taxon>
        <taxon>Actinomycetes</taxon>
        <taxon>Micrococcales</taxon>
        <taxon>Bogoriellaceae</taxon>
        <taxon>Georgenia</taxon>
    </lineage>
</organism>
<evidence type="ECO:0000256" key="1">
    <source>
        <dbReference type="SAM" id="MobiDB-lite"/>
    </source>
</evidence>